<name>A0ACB7PQ67_9PEZI</name>
<dbReference type="Proteomes" id="UP000724584">
    <property type="component" value="Unassembled WGS sequence"/>
</dbReference>
<reference evidence="1 2" key="1">
    <citation type="journal article" date="2021" name="Nat. Commun.">
        <title>Genetic determinants of endophytism in the Arabidopsis root mycobiome.</title>
        <authorList>
            <person name="Mesny F."/>
            <person name="Miyauchi S."/>
            <person name="Thiergart T."/>
            <person name="Pickel B."/>
            <person name="Atanasova L."/>
            <person name="Karlsson M."/>
            <person name="Huettel B."/>
            <person name="Barry K.W."/>
            <person name="Haridas S."/>
            <person name="Chen C."/>
            <person name="Bauer D."/>
            <person name="Andreopoulos W."/>
            <person name="Pangilinan J."/>
            <person name="LaButti K."/>
            <person name="Riley R."/>
            <person name="Lipzen A."/>
            <person name="Clum A."/>
            <person name="Drula E."/>
            <person name="Henrissat B."/>
            <person name="Kohler A."/>
            <person name="Grigoriev I.V."/>
            <person name="Martin F.M."/>
            <person name="Hacquard S."/>
        </authorList>
    </citation>
    <scope>NUCLEOTIDE SEQUENCE [LARGE SCALE GENOMIC DNA]</scope>
    <source>
        <strain evidence="1 2">MPI-SDFR-AT-0079</strain>
    </source>
</reference>
<evidence type="ECO:0000313" key="2">
    <source>
        <dbReference type="Proteomes" id="UP000724584"/>
    </source>
</evidence>
<accession>A0ACB7PQ67</accession>
<organism evidence="1 2">
    <name type="scientific">Chaetomium tenue</name>
    <dbReference type="NCBI Taxonomy" id="1854479"/>
    <lineage>
        <taxon>Eukaryota</taxon>
        <taxon>Fungi</taxon>
        <taxon>Dikarya</taxon>
        <taxon>Ascomycota</taxon>
        <taxon>Pezizomycotina</taxon>
        <taxon>Sordariomycetes</taxon>
        <taxon>Sordariomycetidae</taxon>
        <taxon>Sordariales</taxon>
        <taxon>Chaetomiaceae</taxon>
        <taxon>Chaetomium</taxon>
    </lineage>
</organism>
<dbReference type="EMBL" id="JAGIZQ010000001">
    <property type="protein sequence ID" value="KAH6650922.1"/>
    <property type="molecule type" value="Genomic_DNA"/>
</dbReference>
<keyword evidence="2" id="KW-1185">Reference proteome</keyword>
<sequence>MTHALFALSGCTCRLLGGTAAQPSRQCVVRGRRDGRTPLHTPASAPPHPSPPVRSFILWPLVFLVPGPPVLVFSDL</sequence>
<comment type="caution">
    <text evidence="1">The sequence shown here is derived from an EMBL/GenBank/DDBJ whole genome shotgun (WGS) entry which is preliminary data.</text>
</comment>
<protein>
    <submittedName>
        <fullName evidence="1">Uncharacterized protein</fullName>
    </submittedName>
</protein>
<proteinExistence type="predicted"/>
<gene>
    <name evidence="1" type="ORF">F5144DRAFT_557814</name>
</gene>
<evidence type="ECO:0000313" key="1">
    <source>
        <dbReference type="EMBL" id="KAH6650922.1"/>
    </source>
</evidence>